<evidence type="ECO:0000259" key="4">
    <source>
        <dbReference type="Pfam" id="PF03816"/>
    </source>
</evidence>
<dbReference type="Pfam" id="PF03816">
    <property type="entry name" value="LytR_cpsA_psr"/>
    <property type="match status" value="1"/>
</dbReference>
<feature type="transmembrane region" description="Helical" evidence="3">
    <location>
        <begin position="34"/>
        <end position="58"/>
    </location>
</feature>
<dbReference type="PANTHER" id="PTHR33392:SF6">
    <property type="entry name" value="POLYISOPRENYL-TEICHOIC ACID--PEPTIDOGLYCAN TEICHOIC ACID TRANSFERASE TAGU"/>
    <property type="match status" value="1"/>
</dbReference>
<evidence type="ECO:0000313" key="6">
    <source>
        <dbReference type="Proteomes" id="UP001597286"/>
    </source>
</evidence>
<comment type="caution">
    <text evidence="5">The sequence shown here is derived from an EMBL/GenBank/DDBJ whole genome shotgun (WGS) entry which is preliminary data.</text>
</comment>
<dbReference type="Gene3D" id="3.40.630.190">
    <property type="entry name" value="LCP protein"/>
    <property type="match status" value="1"/>
</dbReference>
<name>A0ABW4NZ13_9NOCA</name>
<dbReference type="Proteomes" id="UP001597286">
    <property type="component" value="Unassembled WGS sequence"/>
</dbReference>
<dbReference type="NCBIfam" id="TIGR00350">
    <property type="entry name" value="lytR_cpsA_psr"/>
    <property type="match status" value="1"/>
</dbReference>
<comment type="similarity">
    <text evidence="1">Belongs to the LytR/CpsA/Psr (LCP) family.</text>
</comment>
<proteinExistence type="inferred from homology"/>
<keyword evidence="3" id="KW-1133">Transmembrane helix</keyword>
<dbReference type="InterPro" id="IPR050922">
    <property type="entry name" value="LytR/CpsA/Psr_CW_biosynth"/>
</dbReference>
<dbReference type="InterPro" id="IPR004474">
    <property type="entry name" value="LytR_CpsA_psr"/>
</dbReference>
<protein>
    <submittedName>
        <fullName evidence="5">LCP family protein</fullName>
    </submittedName>
</protein>
<keyword evidence="3" id="KW-0472">Membrane</keyword>
<organism evidence="5 6">
    <name type="scientific">Rhodococcus gannanensis</name>
    <dbReference type="NCBI Taxonomy" id="1960308"/>
    <lineage>
        <taxon>Bacteria</taxon>
        <taxon>Bacillati</taxon>
        <taxon>Actinomycetota</taxon>
        <taxon>Actinomycetes</taxon>
        <taxon>Mycobacteriales</taxon>
        <taxon>Nocardiaceae</taxon>
        <taxon>Rhodococcus</taxon>
    </lineage>
</organism>
<evidence type="ECO:0000256" key="1">
    <source>
        <dbReference type="ARBA" id="ARBA00006068"/>
    </source>
</evidence>
<sequence length="352" mass="37640">MDHEGTRHDDTGHDPPRQVGTGRKVRRRSRGTRLFGGLLLGVALVAVVLLGYVGYVAIRVAHTYNSDVASLQNAFPEEEGRPEQTEATNILLVGVDGAGAPNGTGPRPTTRGGNTDTTMLVHMPADRSAVHILSIMRDLWVPIPDHGFGNIDTAIVLGGPPLAVQTVEDLLHARIDHLVVVDLAGIAPVVEALGGIGVRSDRSFTSDGFEFVRGPNELDGAEAMRFVREQAAFPDSDFARVKNQHAVARGLTDSVFSVDTLTDPARLESVVDEIAPYVTVDSGLDWRKAMSLGYSLYGTRGPNHHYFTIPTSGVDTTFGGQSLVRPDDIALGQLRDALARDDVATLNRVGGG</sequence>
<gene>
    <name evidence="5" type="ORF">ACFSJG_02460</name>
</gene>
<dbReference type="EMBL" id="JBHUFB010000003">
    <property type="protein sequence ID" value="MFD1811066.1"/>
    <property type="molecule type" value="Genomic_DNA"/>
</dbReference>
<accession>A0ABW4NZ13</accession>
<feature type="region of interest" description="Disordered" evidence="2">
    <location>
        <begin position="1"/>
        <end position="27"/>
    </location>
</feature>
<feature type="compositionally biased region" description="Basic and acidic residues" evidence="2">
    <location>
        <begin position="1"/>
        <end position="16"/>
    </location>
</feature>
<dbReference type="PANTHER" id="PTHR33392">
    <property type="entry name" value="POLYISOPRENYL-TEICHOIC ACID--PEPTIDOGLYCAN TEICHOIC ACID TRANSFERASE TAGU"/>
    <property type="match status" value="1"/>
</dbReference>
<evidence type="ECO:0000313" key="5">
    <source>
        <dbReference type="EMBL" id="MFD1811066.1"/>
    </source>
</evidence>
<dbReference type="RefSeq" id="WP_378483622.1">
    <property type="nucleotide sequence ID" value="NZ_JBHUFB010000003.1"/>
</dbReference>
<evidence type="ECO:0000256" key="2">
    <source>
        <dbReference type="SAM" id="MobiDB-lite"/>
    </source>
</evidence>
<keyword evidence="3" id="KW-0812">Transmembrane</keyword>
<keyword evidence="6" id="KW-1185">Reference proteome</keyword>
<feature type="domain" description="Cell envelope-related transcriptional attenuator" evidence="4">
    <location>
        <begin position="114"/>
        <end position="253"/>
    </location>
</feature>
<evidence type="ECO:0000256" key="3">
    <source>
        <dbReference type="SAM" id="Phobius"/>
    </source>
</evidence>
<reference evidence="6" key="1">
    <citation type="journal article" date="2019" name="Int. J. Syst. Evol. Microbiol.">
        <title>The Global Catalogue of Microorganisms (GCM) 10K type strain sequencing project: providing services to taxonomists for standard genome sequencing and annotation.</title>
        <authorList>
            <consortium name="The Broad Institute Genomics Platform"/>
            <consortium name="The Broad Institute Genome Sequencing Center for Infectious Disease"/>
            <person name="Wu L."/>
            <person name="Ma J."/>
        </authorList>
    </citation>
    <scope>NUCLEOTIDE SEQUENCE [LARGE SCALE GENOMIC DNA]</scope>
    <source>
        <strain evidence="6">DT72</strain>
    </source>
</reference>